<name>A0A200QR20_MACCD</name>
<dbReference type="PANTHER" id="PTHR16079:SF4">
    <property type="entry name" value="E3 UBIQUITIN-PROTEIN LIGASE CHFR"/>
    <property type="match status" value="1"/>
</dbReference>
<dbReference type="GO" id="GO:0004842">
    <property type="term" value="F:ubiquitin-protein transferase activity"/>
    <property type="evidence" value="ECO:0007669"/>
    <property type="project" value="TreeGrafter"/>
</dbReference>
<proteinExistence type="predicted"/>
<dbReference type="Pfam" id="PF00097">
    <property type="entry name" value="zf-C3HC4"/>
    <property type="match status" value="1"/>
</dbReference>
<dbReference type="Gene3D" id="3.30.40.10">
    <property type="entry name" value="Zinc/RING finger domain, C3HC4 (zinc finger)"/>
    <property type="match status" value="1"/>
</dbReference>
<dbReference type="PANTHER" id="PTHR16079">
    <property type="entry name" value="UBIQUITIN LIGASE PROTEIN CHFR"/>
    <property type="match status" value="1"/>
</dbReference>
<dbReference type="Proteomes" id="UP000195402">
    <property type="component" value="Unassembled WGS sequence"/>
</dbReference>
<reference evidence="6 7" key="1">
    <citation type="journal article" date="2017" name="Mol. Plant">
        <title>The Genome of Medicinal Plant Macleaya cordata Provides New Insights into Benzylisoquinoline Alkaloids Metabolism.</title>
        <authorList>
            <person name="Liu X."/>
            <person name="Liu Y."/>
            <person name="Huang P."/>
            <person name="Ma Y."/>
            <person name="Qing Z."/>
            <person name="Tang Q."/>
            <person name="Cao H."/>
            <person name="Cheng P."/>
            <person name="Zheng Y."/>
            <person name="Yuan Z."/>
            <person name="Zhou Y."/>
            <person name="Liu J."/>
            <person name="Tang Z."/>
            <person name="Zhuo Y."/>
            <person name="Zhang Y."/>
            <person name="Yu L."/>
            <person name="Huang J."/>
            <person name="Yang P."/>
            <person name="Peng Q."/>
            <person name="Zhang J."/>
            <person name="Jiang W."/>
            <person name="Zhang Z."/>
            <person name="Lin K."/>
            <person name="Ro D.K."/>
            <person name="Chen X."/>
            <person name="Xiong X."/>
            <person name="Shang Y."/>
            <person name="Huang S."/>
            <person name="Zeng J."/>
        </authorList>
    </citation>
    <scope>NUCLEOTIDE SEQUENCE [LARGE SCALE GENOMIC DNA]</scope>
    <source>
        <strain evidence="7">cv. BLH2017</strain>
        <tissue evidence="6">Root</tissue>
    </source>
</reference>
<dbReference type="SMART" id="SM00184">
    <property type="entry name" value="RING"/>
    <property type="match status" value="1"/>
</dbReference>
<dbReference type="GO" id="GO:0005634">
    <property type="term" value="C:nucleus"/>
    <property type="evidence" value="ECO:0007669"/>
    <property type="project" value="TreeGrafter"/>
</dbReference>
<keyword evidence="2 4" id="KW-0863">Zinc-finger</keyword>
<dbReference type="InterPro" id="IPR018957">
    <property type="entry name" value="Znf_C3HC4_RING-type"/>
</dbReference>
<dbReference type="OrthoDB" id="1719588at2759"/>
<dbReference type="InterPro" id="IPR001841">
    <property type="entry name" value="Znf_RING"/>
</dbReference>
<feature type="domain" description="RING-type" evidence="5">
    <location>
        <begin position="134"/>
        <end position="179"/>
    </location>
</feature>
<dbReference type="InParanoid" id="A0A200QR20"/>
<comment type="caution">
    <text evidence="6">The sequence shown here is derived from an EMBL/GenBank/DDBJ whole genome shotgun (WGS) entry which is preliminary data.</text>
</comment>
<dbReference type="OMA" id="CKITRSP"/>
<organism evidence="6 7">
    <name type="scientific">Macleaya cordata</name>
    <name type="common">Five-seeded plume-poppy</name>
    <name type="synonym">Bocconia cordata</name>
    <dbReference type="NCBI Taxonomy" id="56857"/>
    <lineage>
        <taxon>Eukaryota</taxon>
        <taxon>Viridiplantae</taxon>
        <taxon>Streptophyta</taxon>
        <taxon>Embryophyta</taxon>
        <taxon>Tracheophyta</taxon>
        <taxon>Spermatophyta</taxon>
        <taxon>Magnoliopsida</taxon>
        <taxon>Ranunculales</taxon>
        <taxon>Papaveraceae</taxon>
        <taxon>Papaveroideae</taxon>
        <taxon>Macleaya</taxon>
    </lineage>
</organism>
<dbReference type="STRING" id="56857.A0A200QR20"/>
<dbReference type="SUPFAM" id="SSF57850">
    <property type="entry name" value="RING/U-box"/>
    <property type="match status" value="1"/>
</dbReference>
<keyword evidence="1" id="KW-0479">Metal-binding</keyword>
<evidence type="ECO:0000256" key="1">
    <source>
        <dbReference type="ARBA" id="ARBA00022723"/>
    </source>
</evidence>
<evidence type="ECO:0000313" key="7">
    <source>
        <dbReference type="Proteomes" id="UP000195402"/>
    </source>
</evidence>
<keyword evidence="7" id="KW-1185">Reference proteome</keyword>
<evidence type="ECO:0000256" key="2">
    <source>
        <dbReference type="ARBA" id="ARBA00022771"/>
    </source>
</evidence>
<dbReference type="InterPro" id="IPR013083">
    <property type="entry name" value="Znf_RING/FYVE/PHD"/>
</dbReference>
<evidence type="ECO:0000259" key="5">
    <source>
        <dbReference type="PROSITE" id="PS50089"/>
    </source>
</evidence>
<sequence>MEPGESSGTSEPYETPWAKLVPLDSNYSDVEIQSNEMVISSETTGSSLSKNEWCKITRSPDLCTAIVQNLSSNTITVGGTVLKKEDTIVIKCGTEIISGSDEEGYLIYRFDVMPSPEHCEKKLKISIDVEHAKCSICLNIWHDVVTVAPCLHNFCNGCFSEWLRRSQEKHPSVLCPQCRGVVQFVGRNHFLHNIEEVISYCYPIQFNVEEETGHVPYMGFNIGDDWDME</sequence>
<dbReference type="GO" id="GO:0008270">
    <property type="term" value="F:zinc ion binding"/>
    <property type="evidence" value="ECO:0007669"/>
    <property type="project" value="UniProtKB-KW"/>
</dbReference>
<gene>
    <name evidence="6" type="ORF">BVC80_1803g36</name>
</gene>
<accession>A0A200QR20</accession>
<dbReference type="GO" id="GO:0006511">
    <property type="term" value="P:ubiquitin-dependent protein catabolic process"/>
    <property type="evidence" value="ECO:0007669"/>
    <property type="project" value="TreeGrafter"/>
</dbReference>
<protein>
    <submittedName>
        <fullName evidence="6">Zinc finger protein</fullName>
    </submittedName>
</protein>
<keyword evidence="3" id="KW-0862">Zinc</keyword>
<dbReference type="EMBL" id="MVGT01001338">
    <property type="protein sequence ID" value="OVA12911.1"/>
    <property type="molecule type" value="Genomic_DNA"/>
</dbReference>
<evidence type="ECO:0000256" key="4">
    <source>
        <dbReference type="PROSITE-ProRule" id="PRU00175"/>
    </source>
</evidence>
<dbReference type="InterPro" id="IPR052256">
    <property type="entry name" value="E3_ubiquitin-ligase_CHFR"/>
</dbReference>
<dbReference type="AlphaFoldDB" id="A0A200QR20"/>
<evidence type="ECO:0000313" key="6">
    <source>
        <dbReference type="EMBL" id="OVA12911.1"/>
    </source>
</evidence>
<dbReference type="GO" id="GO:0016567">
    <property type="term" value="P:protein ubiquitination"/>
    <property type="evidence" value="ECO:0007669"/>
    <property type="project" value="TreeGrafter"/>
</dbReference>
<evidence type="ECO:0000256" key="3">
    <source>
        <dbReference type="ARBA" id="ARBA00022833"/>
    </source>
</evidence>
<dbReference type="PROSITE" id="PS50089">
    <property type="entry name" value="ZF_RING_2"/>
    <property type="match status" value="1"/>
</dbReference>